<dbReference type="AlphaFoldDB" id="A0A9W6Z0G7"/>
<protein>
    <submittedName>
        <fullName evidence="1">Unnamed protein product</fullName>
    </submittedName>
</protein>
<proteinExistence type="predicted"/>
<comment type="caution">
    <text evidence="1">The sequence shown here is derived from an EMBL/GenBank/DDBJ whole genome shotgun (WGS) entry which is preliminary data.</text>
</comment>
<gene>
    <name evidence="1" type="ORF">Amon01_000452800</name>
</gene>
<dbReference type="OrthoDB" id="1865897at2759"/>
<organism evidence="1 2">
    <name type="scientific">Ambrosiozyma monospora</name>
    <name type="common">Yeast</name>
    <name type="synonym">Endomycopsis monosporus</name>
    <dbReference type="NCBI Taxonomy" id="43982"/>
    <lineage>
        <taxon>Eukaryota</taxon>
        <taxon>Fungi</taxon>
        <taxon>Dikarya</taxon>
        <taxon>Ascomycota</taxon>
        <taxon>Saccharomycotina</taxon>
        <taxon>Pichiomycetes</taxon>
        <taxon>Pichiales</taxon>
        <taxon>Pichiaceae</taxon>
        <taxon>Ambrosiozyma</taxon>
    </lineage>
</organism>
<reference evidence="1" key="1">
    <citation type="submission" date="2023-04" db="EMBL/GenBank/DDBJ databases">
        <title>Ambrosiozyma monospora NBRC 1965.</title>
        <authorList>
            <person name="Ichikawa N."/>
            <person name="Sato H."/>
            <person name="Tonouchi N."/>
        </authorList>
    </citation>
    <scope>NUCLEOTIDE SEQUENCE</scope>
    <source>
        <strain evidence="1">NBRC 1965</strain>
    </source>
</reference>
<dbReference type="Proteomes" id="UP001165063">
    <property type="component" value="Unassembled WGS sequence"/>
</dbReference>
<name>A0A9W6Z0G7_AMBMO</name>
<sequence length="864" mass="100526">MLINSISRWTCRNLIRQWKPCLSRRIHGNVTIQTLNSYRSYLFRNIPSLDDHDDSSNNKDNNRNIKCGSDRVKDYMLKPGSFRNFDPRKEPSSGSFVEFVSDAGSEIGFGLVLNNQSYYLSGQNKFEVLQTDGSTVLVDPEDITFTLARFINYELFEFDEGKREDLVEMVNKEVSKTMELLRYLVNEGIILNIFHSIAQNYKEATCTIPDLIYRANKCEPKFFDYIHKNNYSHCLPFALHIIMMNDPLHFRFYKTENDPMSALDPQSQDTSNYFVNPYSMTTILEHIHSLSNIDLVGYRDVLNHEVKDEFSLHRLIQEDGLFRNLIKHIRYTIYYPHPILISKLQSILDFKVTPKSLYDLLVRLGAYTTLNNPILSTELYGLTRNDNLGVSSLDDLTFPQMPRRSVNRKLANELEKQAIIPSETQSHSDFSLVFQISKRLAFSFRQNGLASYTFNFFIPIPKDNIQKLHLTNPIMEMLGSKYHWPRLPEFLRANHEGQKALKVTIDLDFRYPNSMVNPTPQVSLDNIVNFQKVDETYYNANSLPGLMTFWDKTEYQMKIMRAISKLHTLLKLKESVRSDNGSLAIKSRGKVEDYHWFSTNVAVLVDELFASYARENNINLVYKYCRSMEESQGRTKDQRLLPQSRLFKWLPASHTPASNYSEFVQYANSDDNPDEFDIAYFSALRYLRPAKYKPNSYLGQVYSYTPLGLSVYANFTNNSFLDSYVNILQLVQYSLTGKPAFWDMFRITSILSNNANSWIVLKQRLKRFNVLKDLVDVSDEFQWFNCIVVNPPVKKMVDFGNAEKDEKHFESVYLVRVYCYQLGINCDCVLDERVVNVDELLVGDKLICSWILKCDPFTETLILK</sequence>
<evidence type="ECO:0000313" key="1">
    <source>
        <dbReference type="EMBL" id="GMG35322.1"/>
    </source>
</evidence>
<accession>A0A9W6Z0G7</accession>
<evidence type="ECO:0000313" key="2">
    <source>
        <dbReference type="Proteomes" id="UP001165063"/>
    </source>
</evidence>
<dbReference type="EMBL" id="BSXU01002201">
    <property type="protein sequence ID" value="GMG35322.1"/>
    <property type="molecule type" value="Genomic_DNA"/>
</dbReference>
<keyword evidence="2" id="KW-1185">Reference proteome</keyword>